<dbReference type="PROSITE" id="PS00116">
    <property type="entry name" value="DNA_POLYMERASE_B"/>
    <property type="match status" value="1"/>
</dbReference>
<name>D7ELS3_TRICA</name>
<dbReference type="InterPro" id="IPR012337">
    <property type="entry name" value="RNaseH-like_sf"/>
</dbReference>
<keyword evidence="2" id="KW-1185">Reference proteome</keyword>
<dbReference type="OMA" id="NQDNKCF"/>
<dbReference type="SUPFAM" id="SSF53098">
    <property type="entry name" value="Ribonuclease H-like"/>
    <property type="match status" value="1"/>
</dbReference>
<accession>D7ELS3</accession>
<gene>
    <name evidence="1" type="primary">GLEAN_05152</name>
    <name evidence="1" type="ORF">TcasGA2_TC005152</name>
</gene>
<dbReference type="PhylomeDB" id="D7ELS3"/>
<dbReference type="AlphaFoldDB" id="D7ELS3"/>
<evidence type="ECO:0008006" key="3">
    <source>
        <dbReference type="Google" id="ProtNLM"/>
    </source>
</evidence>
<dbReference type="SUPFAM" id="SSF54060">
    <property type="entry name" value="His-Me finger endonucleases"/>
    <property type="match status" value="1"/>
</dbReference>
<reference evidence="1 2" key="2">
    <citation type="journal article" date="2010" name="Nucleic Acids Res.">
        <title>BeetleBase in 2010: revisions to provide comprehensive genomic information for Tribolium castaneum.</title>
        <authorList>
            <person name="Kim H.S."/>
            <person name="Murphy T."/>
            <person name="Xia J."/>
            <person name="Caragea D."/>
            <person name="Park Y."/>
            <person name="Beeman R.W."/>
            <person name="Lorenzen M.D."/>
            <person name="Butcher S."/>
            <person name="Manak J.R."/>
            <person name="Brown S.J."/>
        </authorList>
    </citation>
    <scope>NUCLEOTIDE SEQUENCE [LARGE SCALE GENOMIC DNA]</scope>
    <source>
        <strain evidence="1 2">Georgia GA2</strain>
    </source>
</reference>
<dbReference type="GO" id="GO:0003676">
    <property type="term" value="F:nucleic acid binding"/>
    <property type="evidence" value="ECO:0007669"/>
    <property type="project" value="InterPro"/>
</dbReference>
<reference evidence="1 2" key="1">
    <citation type="journal article" date="2008" name="Nature">
        <title>The genome of the model beetle and pest Tribolium castaneum.</title>
        <authorList>
            <consortium name="Tribolium Genome Sequencing Consortium"/>
            <person name="Richards S."/>
            <person name="Gibbs R.A."/>
            <person name="Weinstock G.M."/>
            <person name="Brown S.J."/>
            <person name="Denell R."/>
            <person name="Beeman R.W."/>
            <person name="Gibbs R."/>
            <person name="Beeman R.W."/>
            <person name="Brown S.J."/>
            <person name="Bucher G."/>
            <person name="Friedrich M."/>
            <person name="Grimmelikhuijzen C.J."/>
            <person name="Klingler M."/>
            <person name="Lorenzen M."/>
            <person name="Richards S."/>
            <person name="Roth S."/>
            <person name="Schroder R."/>
            <person name="Tautz D."/>
            <person name="Zdobnov E.M."/>
            <person name="Muzny D."/>
            <person name="Gibbs R.A."/>
            <person name="Weinstock G.M."/>
            <person name="Attaway T."/>
            <person name="Bell S."/>
            <person name="Buhay C.J."/>
            <person name="Chandrabose M.N."/>
            <person name="Chavez D."/>
            <person name="Clerk-Blankenburg K.P."/>
            <person name="Cree A."/>
            <person name="Dao M."/>
            <person name="Davis C."/>
            <person name="Chacko J."/>
            <person name="Dinh H."/>
            <person name="Dugan-Rocha S."/>
            <person name="Fowler G."/>
            <person name="Garner T.T."/>
            <person name="Garnes J."/>
            <person name="Gnirke A."/>
            <person name="Hawes A."/>
            <person name="Hernandez J."/>
            <person name="Hines S."/>
            <person name="Holder M."/>
            <person name="Hume J."/>
            <person name="Jhangiani S.N."/>
            <person name="Joshi V."/>
            <person name="Khan Z.M."/>
            <person name="Jackson L."/>
            <person name="Kovar C."/>
            <person name="Kowis A."/>
            <person name="Lee S."/>
            <person name="Lewis L.R."/>
            <person name="Margolis J."/>
            <person name="Morgan M."/>
            <person name="Nazareth L.V."/>
            <person name="Nguyen N."/>
            <person name="Okwuonu G."/>
            <person name="Parker D."/>
            <person name="Richards S."/>
            <person name="Ruiz S.J."/>
            <person name="Santibanez J."/>
            <person name="Savard J."/>
            <person name="Scherer S.E."/>
            <person name="Schneider B."/>
            <person name="Sodergren E."/>
            <person name="Tautz D."/>
            <person name="Vattahil S."/>
            <person name="Villasana D."/>
            <person name="White C.S."/>
            <person name="Wright R."/>
            <person name="Park Y."/>
            <person name="Beeman R.W."/>
            <person name="Lord J."/>
            <person name="Oppert B."/>
            <person name="Lorenzen M."/>
            <person name="Brown S."/>
            <person name="Wang L."/>
            <person name="Savard J."/>
            <person name="Tautz D."/>
            <person name="Richards S."/>
            <person name="Weinstock G."/>
            <person name="Gibbs R.A."/>
            <person name="Liu Y."/>
            <person name="Worley K."/>
            <person name="Weinstock G."/>
            <person name="Elsik C.G."/>
            <person name="Reese J.T."/>
            <person name="Elhaik E."/>
            <person name="Landan G."/>
            <person name="Graur D."/>
            <person name="Arensburger P."/>
            <person name="Atkinson P."/>
            <person name="Beeman R.W."/>
            <person name="Beidler J."/>
            <person name="Brown S.J."/>
            <person name="Demuth J.P."/>
            <person name="Drury D.W."/>
            <person name="Du Y.Z."/>
            <person name="Fujiwara H."/>
            <person name="Lorenzen M."/>
            <person name="Maselli V."/>
            <person name="Osanai M."/>
            <person name="Park Y."/>
            <person name="Robertson H.M."/>
            <person name="Tu Z."/>
            <person name="Wang J.J."/>
            <person name="Wang S."/>
            <person name="Richards S."/>
            <person name="Song H."/>
            <person name="Zhang L."/>
            <person name="Sodergren E."/>
            <person name="Werner D."/>
            <person name="Stanke M."/>
            <person name="Morgenstern B."/>
            <person name="Solovyev V."/>
            <person name="Kosarev P."/>
            <person name="Brown G."/>
            <person name="Chen H.C."/>
            <person name="Ermolaeva O."/>
            <person name="Hlavina W."/>
            <person name="Kapustin Y."/>
            <person name="Kiryutin B."/>
            <person name="Kitts P."/>
            <person name="Maglott D."/>
            <person name="Pruitt K."/>
            <person name="Sapojnikov V."/>
            <person name="Souvorov A."/>
            <person name="Mackey A.J."/>
            <person name="Waterhouse R.M."/>
            <person name="Wyder S."/>
            <person name="Zdobnov E.M."/>
            <person name="Zdobnov E.M."/>
            <person name="Wyder S."/>
            <person name="Kriventseva E.V."/>
            <person name="Kadowaki T."/>
            <person name="Bork P."/>
            <person name="Aranda M."/>
            <person name="Bao R."/>
            <person name="Beermann A."/>
            <person name="Berns N."/>
            <person name="Bolognesi R."/>
            <person name="Bonneton F."/>
            <person name="Bopp D."/>
            <person name="Brown S.J."/>
            <person name="Bucher G."/>
            <person name="Butts T."/>
            <person name="Chaumot A."/>
            <person name="Denell R.E."/>
            <person name="Ferrier D.E."/>
            <person name="Friedrich M."/>
            <person name="Gordon C.M."/>
            <person name="Jindra M."/>
            <person name="Klingler M."/>
            <person name="Lan Q."/>
            <person name="Lattorff H.M."/>
            <person name="Laudet V."/>
            <person name="von Levetsow C."/>
            <person name="Liu Z."/>
            <person name="Lutz R."/>
            <person name="Lynch J.A."/>
            <person name="da Fonseca R.N."/>
            <person name="Posnien N."/>
            <person name="Reuter R."/>
            <person name="Roth S."/>
            <person name="Savard J."/>
            <person name="Schinko J.B."/>
            <person name="Schmitt C."/>
            <person name="Schoppmeier M."/>
            <person name="Schroder R."/>
            <person name="Shippy T.D."/>
            <person name="Simonnet F."/>
            <person name="Marques-Souza H."/>
            <person name="Tautz D."/>
            <person name="Tomoyasu Y."/>
            <person name="Trauner J."/>
            <person name="Van der Zee M."/>
            <person name="Vervoort M."/>
            <person name="Wittkopp N."/>
            <person name="Wimmer E.A."/>
            <person name="Yang X."/>
            <person name="Jones A.K."/>
            <person name="Sattelle D.B."/>
            <person name="Ebert P.R."/>
            <person name="Nelson D."/>
            <person name="Scott J.G."/>
            <person name="Beeman R.W."/>
            <person name="Muthukrishnan S."/>
            <person name="Kramer K.J."/>
            <person name="Arakane Y."/>
            <person name="Beeman R.W."/>
            <person name="Zhu Q."/>
            <person name="Hogenkamp D."/>
            <person name="Dixit R."/>
            <person name="Oppert B."/>
            <person name="Jiang H."/>
            <person name="Zou Z."/>
            <person name="Marshall J."/>
            <person name="Elpidina E."/>
            <person name="Vinokurov K."/>
            <person name="Oppert C."/>
            <person name="Zou Z."/>
            <person name="Evans J."/>
            <person name="Lu Z."/>
            <person name="Zhao P."/>
            <person name="Sumathipala N."/>
            <person name="Altincicek B."/>
            <person name="Vilcinskas A."/>
            <person name="Williams M."/>
            <person name="Hultmark D."/>
            <person name="Hetru C."/>
            <person name="Jiang H."/>
            <person name="Grimmelikhuijzen C.J."/>
            <person name="Hauser F."/>
            <person name="Cazzamali G."/>
            <person name="Williamson M."/>
            <person name="Park Y."/>
            <person name="Li B."/>
            <person name="Tanaka Y."/>
            <person name="Predel R."/>
            <person name="Neupert S."/>
            <person name="Schachtner J."/>
            <person name="Verleyen P."/>
            <person name="Raible F."/>
            <person name="Bork P."/>
            <person name="Friedrich M."/>
            <person name="Walden K.K."/>
            <person name="Robertson H.M."/>
            <person name="Angeli S."/>
            <person name="Foret S."/>
            <person name="Bucher G."/>
            <person name="Schuetz S."/>
            <person name="Maleszka R."/>
            <person name="Wimmer E.A."/>
            <person name="Beeman R.W."/>
            <person name="Lorenzen M."/>
            <person name="Tomoyasu Y."/>
            <person name="Miller S.C."/>
            <person name="Grossmann D."/>
            <person name="Bucher G."/>
        </authorList>
    </citation>
    <scope>NUCLEOTIDE SEQUENCE [LARGE SCALE GENOMIC DNA]</scope>
    <source>
        <strain evidence="1 2">Georgia GA2</strain>
    </source>
</reference>
<dbReference type="InterPro" id="IPR017964">
    <property type="entry name" value="DNA-dir_DNA_pol_B_CS"/>
</dbReference>
<organism evidence="1 2">
    <name type="scientific">Tribolium castaneum</name>
    <name type="common">Red flour beetle</name>
    <dbReference type="NCBI Taxonomy" id="7070"/>
    <lineage>
        <taxon>Eukaryota</taxon>
        <taxon>Metazoa</taxon>
        <taxon>Ecdysozoa</taxon>
        <taxon>Arthropoda</taxon>
        <taxon>Hexapoda</taxon>
        <taxon>Insecta</taxon>
        <taxon>Pterygota</taxon>
        <taxon>Neoptera</taxon>
        <taxon>Endopterygota</taxon>
        <taxon>Coleoptera</taxon>
        <taxon>Polyphaga</taxon>
        <taxon>Cucujiformia</taxon>
        <taxon>Tenebrionidae</taxon>
        <taxon>Tenebrionidae incertae sedis</taxon>
        <taxon>Tribolium</taxon>
    </lineage>
</organism>
<dbReference type="InParanoid" id="D7ELS3"/>
<dbReference type="SUPFAM" id="SSF56672">
    <property type="entry name" value="DNA/RNA polymerases"/>
    <property type="match status" value="1"/>
</dbReference>
<dbReference type="GO" id="GO:0000166">
    <property type="term" value="F:nucleotide binding"/>
    <property type="evidence" value="ECO:0007669"/>
    <property type="project" value="InterPro"/>
</dbReference>
<dbReference type="Gene3D" id="3.30.420.10">
    <property type="entry name" value="Ribonuclease H-like superfamily/Ribonuclease H"/>
    <property type="match status" value="1"/>
</dbReference>
<dbReference type="eggNOG" id="ENOG502QT5H">
    <property type="taxonomic scope" value="Eukaryota"/>
</dbReference>
<dbReference type="InterPro" id="IPR043502">
    <property type="entry name" value="DNA/RNA_pol_sf"/>
</dbReference>
<dbReference type="GO" id="GO:0042575">
    <property type="term" value="C:DNA polymerase complex"/>
    <property type="evidence" value="ECO:0007669"/>
    <property type="project" value="UniProtKB-ARBA"/>
</dbReference>
<proteinExistence type="predicted"/>
<sequence length="988" mass="115144">MHHCENCNKQFTTRQSRLRHEKLYCQVVKKQENGGPAAKKQKICHSTASNNYMCVTCNQEIAPKLITAHERSRQHRNNCQSTPLEDGVFALSSAFKSRIASYRICDEGHYIDLNEFMDKIHNKLLRLIVSQIEKFSTIKINLELFRLYTIESKNIFDVKSFNTTNRIVTLGTNIRNMLHDFQEVISQKMMDFLERDSEFQNYHHKMTIPFIVYADFECLLKPMSTVAPNPNQSFSIKTFLQQPYSCAYYEYIKCSYNDQLPKFQSFRGQSSVVDFITALEIDLIEIYTKYLSIVQPMLPLTIQEEFDYLTATECHICQKPFQQNDIKVKDHCHLTGRYRSAAHSNCNLNFQIPNFIPIVFHNLTNYDSYLLIKELALEESEINILGKTKEKYITFSKKNCVGEYLNSNNRIVKEHLHLRFIDSFQFLACSLEKLAAALDDAQCMEVKRYFLVDREFQLIRQKGVFPYSFIDDFSKLDFTELPQKIDFYYKLRDEHISEDDYQRANTVWDTFHCQTLDEYSDLYLKSDILLLADVFENFRNMCLKHYELDPAHYVTAPSLSWNAMLKFTHVKLELLTDIDMLHFFKKGIRGGVSTCVKRAAQANNKFLPNYDPSKPTSYILYLDATNLYGWAMSEVLPLGGFTWLTQDEINSLSIMDLTDTTPEGYVLEVDISYPHHLHNSHNDMPFLPENLIPPNGKCAKLIPNLCAKTNYIIHYRNLKQALQNGLELTKIHRVLKFNQSSWLKPYIDLNTKLRNQTKNKFEKDLFKLMNNSVYGKTMENVDNRLDIKLATHWKKTVTIKYGNNVQLLYTDTDSLILEIYTENVHNDIKQNIDRFDTSNYPENNIHDILKTVSVIGKMKDEYAGVPIALLYGTGAKAYCVQTVNDITKKAKGVSKHVIDKSLTRLQYRAIATNPSSSSVFCVMNVFKSYLHNMYTELRNKIALSNFDDKRYILGNSIDTLAWGHYDIDRDRNLDSLIRELRKYVEPTD</sequence>
<dbReference type="HOGENOM" id="CLU_002028_2_1_1"/>
<dbReference type="InterPro" id="IPR036397">
    <property type="entry name" value="RNaseH_sf"/>
</dbReference>
<dbReference type="EMBL" id="KQ972834">
    <property type="protein sequence ID" value="EFA12324.1"/>
    <property type="molecule type" value="Genomic_DNA"/>
</dbReference>
<dbReference type="PANTHER" id="PTHR31511:SF12">
    <property type="entry name" value="RHO TERMINATION FACTOR N-TERMINAL DOMAIN-CONTAINING PROTEIN"/>
    <property type="match status" value="1"/>
</dbReference>
<dbReference type="PANTHER" id="PTHR31511">
    <property type="entry name" value="PROTEIN CBG23764"/>
    <property type="match status" value="1"/>
</dbReference>
<evidence type="ECO:0000313" key="1">
    <source>
        <dbReference type="EMBL" id="EFA12324.1"/>
    </source>
</evidence>
<dbReference type="GO" id="GO:0071897">
    <property type="term" value="P:DNA biosynthetic process"/>
    <property type="evidence" value="ECO:0007669"/>
    <property type="project" value="UniProtKB-ARBA"/>
</dbReference>
<evidence type="ECO:0000313" key="2">
    <source>
        <dbReference type="Proteomes" id="UP000007266"/>
    </source>
</evidence>
<dbReference type="InterPro" id="IPR044925">
    <property type="entry name" value="His-Me_finger_sf"/>
</dbReference>
<dbReference type="Proteomes" id="UP000007266">
    <property type="component" value="Unassembled WGS sequence"/>
</dbReference>
<protein>
    <recommendedName>
        <fullName evidence="3">C2H2-type domain-containing protein</fullName>
    </recommendedName>
</protein>